<accession>X0ZAX1</accession>
<sequence length="77" mass="9158">LKMEFKDRPITSKIDKAINDYFDVNLEEDYKNDDGTYDWEGYFGAQEDALSPLPFLDRKRIMNKIVNKYDTPTIKLF</sequence>
<protein>
    <submittedName>
        <fullName evidence="1">Uncharacterized protein</fullName>
    </submittedName>
</protein>
<dbReference type="EMBL" id="BART01006086">
    <property type="protein sequence ID" value="GAG57553.1"/>
    <property type="molecule type" value="Genomic_DNA"/>
</dbReference>
<comment type="caution">
    <text evidence="1">The sequence shown here is derived from an EMBL/GenBank/DDBJ whole genome shotgun (WGS) entry which is preliminary data.</text>
</comment>
<dbReference type="AlphaFoldDB" id="X0ZAX1"/>
<gene>
    <name evidence="1" type="ORF">S01H4_13842</name>
</gene>
<name>X0ZAX1_9ZZZZ</name>
<evidence type="ECO:0000313" key="1">
    <source>
        <dbReference type="EMBL" id="GAG57553.1"/>
    </source>
</evidence>
<reference evidence="1" key="1">
    <citation type="journal article" date="2014" name="Front. Microbiol.">
        <title>High frequency of phylogenetically diverse reductive dehalogenase-homologous genes in deep subseafloor sedimentary metagenomes.</title>
        <authorList>
            <person name="Kawai M."/>
            <person name="Futagami T."/>
            <person name="Toyoda A."/>
            <person name="Takaki Y."/>
            <person name="Nishi S."/>
            <person name="Hori S."/>
            <person name="Arai W."/>
            <person name="Tsubouchi T."/>
            <person name="Morono Y."/>
            <person name="Uchiyama I."/>
            <person name="Ito T."/>
            <person name="Fujiyama A."/>
            <person name="Inagaki F."/>
            <person name="Takami H."/>
        </authorList>
    </citation>
    <scope>NUCLEOTIDE SEQUENCE</scope>
    <source>
        <strain evidence="1">Expedition CK06-06</strain>
    </source>
</reference>
<proteinExistence type="predicted"/>
<organism evidence="1">
    <name type="scientific">marine sediment metagenome</name>
    <dbReference type="NCBI Taxonomy" id="412755"/>
    <lineage>
        <taxon>unclassified sequences</taxon>
        <taxon>metagenomes</taxon>
        <taxon>ecological metagenomes</taxon>
    </lineage>
</organism>
<feature type="non-terminal residue" evidence="1">
    <location>
        <position position="1"/>
    </location>
</feature>